<feature type="chain" id="PRO_5007498228" description="Copper-binding protein" evidence="1">
    <location>
        <begin position="26"/>
        <end position="128"/>
    </location>
</feature>
<evidence type="ECO:0008006" key="4">
    <source>
        <dbReference type="Google" id="ProtNLM"/>
    </source>
</evidence>
<dbReference type="KEGG" id="cnan:A2G96_24945"/>
<accession>A0A142JSJ8</accession>
<dbReference type="OrthoDB" id="8592387at2"/>
<dbReference type="EMBL" id="CP014845">
    <property type="protein sequence ID" value="AMR81060.1"/>
    <property type="molecule type" value="Genomic_DNA"/>
</dbReference>
<dbReference type="RefSeq" id="WP_062802877.1">
    <property type="nucleotide sequence ID" value="NZ_CP014845.1"/>
</dbReference>
<sequence length="128" mass="13147">MKKQISAMVLAASLALSGVSGVAMAHGAKPAQYGGIVQVAGDLQFELVNRDGAVTIYVDDHDRKLPVAGASGKLTVLTGTRKTETALNPGADNALVAADKLQLQAGSKLVATIRFADGKTVTARFVAK</sequence>
<protein>
    <recommendedName>
        <fullName evidence="4">Copper-binding protein</fullName>
    </recommendedName>
</protein>
<organism evidence="2 3">
    <name type="scientific">Cupriavidus nantongensis</name>
    <dbReference type="NCBI Taxonomy" id="1796606"/>
    <lineage>
        <taxon>Bacteria</taxon>
        <taxon>Pseudomonadati</taxon>
        <taxon>Pseudomonadota</taxon>
        <taxon>Betaproteobacteria</taxon>
        <taxon>Burkholderiales</taxon>
        <taxon>Burkholderiaceae</taxon>
        <taxon>Cupriavidus</taxon>
    </lineage>
</organism>
<name>A0A142JSJ8_9BURK</name>
<evidence type="ECO:0000313" key="2">
    <source>
        <dbReference type="EMBL" id="AMR81060.1"/>
    </source>
</evidence>
<feature type="signal peptide" evidence="1">
    <location>
        <begin position="1"/>
        <end position="25"/>
    </location>
</feature>
<proteinExistence type="predicted"/>
<dbReference type="STRING" id="1796606.A2G96_24945"/>
<evidence type="ECO:0000256" key="1">
    <source>
        <dbReference type="SAM" id="SignalP"/>
    </source>
</evidence>
<dbReference type="AlphaFoldDB" id="A0A142JSJ8"/>
<gene>
    <name evidence="2" type="ORF">A2G96_24945</name>
</gene>
<keyword evidence="3" id="KW-1185">Reference proteome</keyword>
<dbReference type="Proteomes" id="UP000075238">
    <property type="component" value="Chromosome 2"/>
</dbReference>
<keyword evidence="1" id="KW-0732">Signal</keyword>
<evidence type="ECO:0000313" key="3">
    <source>
        <dbReference type="Proteomes" id="UP000075238"/>
    </source>
</evidence>
<reference evidence="2 3" key="1">
    <citation type="submission" date="2016-03" db="EMBL/GenBank/DDBJ databases">
        <title>Complete genome sequence of a novel chlorpyrifos degrading bacterium, Cupriavidus nantongensis sp. X1.</title>
        <authorList>
            <person name="Fang L."/>
        </authorList>
    </citation>
    <scope>NUCLEOTIDE SEQUENCE [LARGE SCALE GENOMIC DNA]</scope>
    <source>
        <strain evidence="2 3">X1</strain>
    </source>
</reference>